<dbReference type="OrthoDB" id="3244370at2759"/>
<feature type="compositionally biased region" description="Polar residues" evidence="1">
    <location>
        <begin position="326"/>
        <end position="335"/>
    </location>
</feature>
<feature type="compositionally biased region" description="Pro residues" evidence="1">
    <location>
        <begin position="565"/>
        <end position="577"/>
    </location>
</feature>
<feature type="region of interest" description="Disordered" evidence="1">
    <location>
        <begin position="292"/>
        <end position="414"/>
    </location>
</feature>
<sequence>MIDNWTGGQSFPTEPLVTDTFGRAVFKQAPKRFTIEFLPPTKLGSTFYHGTRICAISKGDRSSRSSISSEESTVHYDVWRRWEDCLWLQDTLETEYKRAAREKKTRLAQGKGVKAFNGMYKQDMASSWESLPPGPEPTSVAPDIHAYIPHLTKKSSFFRPNPATVERRQDEYQAMIEELMSDRMPALVREIRSSRNITDFFGYWRRDVEFEEKYRKKNPHLATAPRSTMASSVFSTYYASSQSSIYSSSRPSKRSLTSSISTRPDSIADSIGSTCPTIGSFATITSPFKPRKSLDSAEALKKAERDARRHSSSSESSTQSEEAVSDSSYTANSSAPKIAEGSPPVKFNHNPNRGPEPPSPIQEDAATEISKPPIKSPVESILTNPFQTAKRKADNRRSNRSWQVFGSPVSRASSGDSFKDIHPNLHVEESWHDFLRNPVEALVGAEEYLGDLDYKLPKSDERSSMSSTNSADSAEAIIPDRKLHMPQASVPVRVSLSDFDFSPNGHLTAPRPLSHLMEESDDHPDSRPETPTADLDVMTPAHRCQELPSLRIPSPTASFFSTSPSPIPSPSPAPPSPTNSTYSTAVSVMTYESSSTITPKTATSKALQTPTSATSTASTCSAVSTPKTYSPSITLKVTLNNSIIVLKVSREISYADLRQRIYNKFVGQEGIPLSHDFSILTKDGEMVIEADEEWLVVEGAFEGSKLQLQVVNGPPA</sequence>
<feature type="compositionally biased region" description="Basic and acidic residues" evidence="1">
    <location>
        <begin position="292"/>
        <end position="309"/>
    </location>
</feature>
<feature type="region of interest" description="Disordered" evidence="1">
    <location>
        <begin position="245"/>
        <end position="272"/>
    </location>
</feature>
<reference evidence="2 3" key="1">
    <citation type="journal article" date="2019" name="Nat. Ecol. Evol.">
        <title>Megaphylogeny resolves global patterns of mushroom evolution.</title>
        <authorList>
            <person name="Varga T."/>
            <person name="Krizsan K."/>
            <person name="Foldi C."/>
            <person name="Dima B."/>
            <person name="Sanchez-Garcia M."/>
            <person name="Sanchez-Ramirez S."/>
            <person name="Szollosi G.J."/>
            <person name="Szarkandi J.G."/>
            <person name="Papp V."/>
            <person name="Albert L."/>
            <person name="Andreopoulos W."/>
            <person name="Angelini C."/>
            <person name="Antonin V."/>
            <person name="Barry K.W."/>
            <person name="Bougher N.L."/>
            <person name="Buchanan P."/>
            <person name="Buyck B."/>
            <person name="Bense V."/>
            <person name="Catcheside P."/>
            <person name="Chovatia M."/>
            <person name="Cooper J."/>
            <person name="Damon W."/>
            <person name="Desjardin D."/>
            <person name="Finy P."/>
            <person name="Geml J."/>
            <person name="Haridas S."/>
            <person name="Hughes K."/>
            <person name="Justo A."/>
            <person name="Karasinski D."/>
            <person name="Kautmanova I."/>
            <person name="Kiss B."/>
            <person name="Kocsube S."/>
            <person name="Kotiranta H."/>
            <person name="LaButti K.M."/>
            <person name="Lechner B.E."/>
            <person name="Liimatainen K."/>
            <person name="Lipzen A."/>
            <person name="Lukacs Z."/>
            <person name="Mihaltcheva S."/>
            <person name="Morgado L.N."/>
            <person name="Niskanen T."/>
            <person name="Noordeloos M.E."/>
            <person name="Ohm R.A."/>
            <person name="Ortiz-Santana B."/>
            <person name="Ovrebo C."/>
            <person name="Racz N."/>
            <person name="Riley R."/>
            <person name="Savchenko A."/>
            <person name="Shiryaev A."/>
            <person name="Soop K."/>
            <person name="Spirin V."/>
            <person name="Szebenyi C."/>
            <person name="Tomsovsky M."/>
            <person name="Tulloss R.E."/>
            <person name="Uehling J."/>
            <person name="Grigoriev I.V."/>
            <person name="Vagvolgyi C."/>
            <person name="Papp T."/>
            <person name="Martin F.M."/>
            <person name="Miettinen O."/>
            <person name="Hibbett D.S."/>
            <person name="Nagy L.G."/>
        </authorList>
    </citation>
    <scope>NUCLEOTIDE SEQUENCE [LARGE SCALE GENOMIC DNA]</scope>
    <source>
        <strain evidence="2 3">FP101781</strain>
    </source>
</reference>
<evidence type="ECO:0000313" key="2">
    <source>
        <dbReference type="EMBL" id="TEB25144.1"/>
    </source>
</evidence>
<feature type="region of interest" description="Disordered" evidence="1">
    <location>
        <begin position="548"/>
        <end position="581"/>
    </location>
</feature>
<accession>A0A4Y7SU68</accession>
<dbReference type="Gene3D" id="3.30.1520.10">
    <property type="entry name" value="Phox-like domain"/>
    <property type="match status" value="1"/>
</dbReference>
<comment type="caution">
    <text evidence="2">The sequence shown here is derived from an EMBL/GenBank/DDBJ whole genome shotgun (WGS) entry which is preliminary data.</text>
</comment>
<organism evidence="2 3">
    <name type="scientific">Coprinellus micaceus</name>
    <name type="common">Glistening ink-cap mushroom</name>
    <name type="synonym">Coprinus micaceus</name>
    <dbReference type="NCBI Taxonomy" id="71717"/>
    <lineage>
        <taxon>Eukaryota</taxon>
        <taxon>Fungi</taxon>
        <taxon>Dikarya</taxon>
        <taxon>Basidiomycota</taxon>
        <taxon>Agaricomycotina</taxon>
        <taxon>Agaricomycetes</taxon>
        <taxon>Agaricomycetidae</taxon>
        <taxon>Agaricales</taxon>
        <taxon>Agaricineae</taxon>
        <taxon>Psathyrellaceae</taxon>
        <taxon>Coprinellus</taxon>
    </lineage>
</organism>
<name>A0A4Y7SU68_COPMI</name>
<feature type="compositionally biased region" description="Low complexity" evidence="1">
    <location>
        <begin position="552"/>
        <end position="564"/>
    </location>
</feature>
<dbReference type="STRING" id="71717.A0A4Y7SU68"/>
<evidence type="ECO:0000256" key="1">
    <source>
        <dbReference type="SAM" id="MobiDB-lite"/>
    </source>
</evidence>
<feature type="compositionally biased region" description="Low complexity" evidence="1">
    <location>
        <begin position="245"/>
        <end position="263"/>
    </location>
</feature>
<dbReference type="GO" id="GO:0035091">
    <property type="term" value="F:phosphatidylinositol binding"/>
    <property type="evidence" value="ECO:0007669"/>
    <property type="project" value="InterPro"/>
</dbReference>
<protein>
    <recommendedName>
        <fullName evidence="4">PB1 domain-containing protein</fullName>
    </recommendedName>
</protein>
<dbReference type="Proteomes" id="UP000298030">
    <property type="component" value="Unassembled WGS sequence"/>
</dbReference>
<feature type="compositionally biased region" description="Polar residues" evidence="1">
    <location>
        <begin position="598"/>
        <end position="610"/>
    </location>
</feature>
<proteinExistence type="predicted"/>
<evidence type="ECO:0000313" key="3">
    <source>
        <dbReference type="Proteomes" id="UP000298030"/>
    </source>
</evidence>
<dbReference type="SUPFAM" id="SSF54277">
    <property type="entry name" value="CAD &amp; PB1 domains"/>
    <property type="match status" value="1"/>
</dbReference>
<evidence type="ECO:0008006" key="4">
    <source>
        <dbReference type="Google" id="ProtNLM"/>
    </source>
</evidence>
<gene>
    <name evidence="2" type="ORF">FA13DRAFT_1796621</name>
</gene>
<dbReference type="InterPro" id="IPR036871">
    <property type="entry name" value="PX_dom_sf"/>
</dbReference>
<dbReference type="EMBL" id="QPFP01000059">
    <property type="protein sequence ID" value="TEB25144.1"/>
    <property type="molecule type" value="Genomic_DNA"/>
</dbReference>
<feature type="compositionally biased region" description="Polar residues" evidence="1">
    <location>
        <begin position="400"/>
        <end position="414"/>
    </location>
</feature>
<dbReference type="AlphaFoldDB" id="A0A4Y7SU68"/>
<feature type="region of interest" description="Disordered" evidence="1">
    <location>
        <begin position="500"/>
        <end position="536"/>
    </location>
</feature>
<feature type="region of interest" description="Disordered" evidence="1">
    <location>
        <begin position="598"/>
        <end position="618"/>
    </location>
</feature>
<feature type="compositionally biased region" description="Low complexity" evidence="1">
    <location>
        <begin position="313"/>
        <end position="322"/>
    </location>
</feature>
<keyword evidence="3" id="KW-1185">Reference proteome</keyword>